<evidence type="ECO:0000313" key="3">
    <source>
        <dbReference type="Proteomes" id="UP000800200"/>
    </source>
</evidence>
<dbReference type="Proteomes" id="UP000800200">
    <property type="component" value="Unassembled WGS sequence"/>
</dbReference>
<dbReference type="GO" id="GO:0046872">
    <property type="term" value="F:metal ion binding"/>
    <property type="evidence" value="ECO:0007669"/>
    <property type="project" value="UniProtKB-KW"/>
</dbReference>
<proteinExistence type="predicted"/>
<feature type="binding site" evidence="1">
    <location>
        <begin position="97"/>
        <end position="100"/>
    </location>
    <ligand>
        <name>substrate</name>
    </ligand>
</feature>
<evidence type="ECO:0000313" key="2">
    <source>
        <dbReference type="EMBL" id="KAF2182380.1"/>
    </source>
</evidence>
<name>A0A6A6DWM2_9PEZI</name>
<organism evidence="2 3">
    <name type="scientific">Zopfia rhizophila CBS 207.26</name>
    <dbReference type="NCBI Taxonomy" id="1314779"/>
    <lineage>
        <taxon>Eukaryota</taxon>
        <taxon>Fungi</taxon>
        <taxon>Dikarya</taxon>
        <taxon>Ascomycota</taxon>
        <taxon>Pezizomycotina</taxon>
        <taxon>Dothideomycetes</taxon>
        <taxon>Dothideomycetes incertae sedis</taxon>
        <taxon>Zopfiaceae</taxon>
        <taxon>Zopfia</taxon>
    </lineage>
</organism>
<dbReference type="OrthoDB" id="1476984at2759"/>
<dbReference type="PANTHER" id="PTHR33254">
    <property type="entry name" value="4-HYDROXY-4-METHYL-2-OXOGLUTARATE ALDOLASE 3-RELATED"/>
    <property type="match status" value="1"/>
</dbReference>
<dbReference type="GO" id="GO:0008948">
    <property type="term" value="F:oxaloacetate decarboxylase activity"/>
    <property type="evidence" value="ECO:0007669"/>
    <property type="project" value="TreeGrafter"/>
</dbReference>
<dbReference type="InterPro" id="IPR036704">
    <property type="entry name" value="RraA/RraA-like_sf"/>
</dbReference>
<dbReference type="PANTHER" id="PTHR33254:SF28">
    <property type="entry name" value="4-HYDROXY-4-METHYL-2-OXOGLUTARATE ALDOLASE"/>
    <property type="match status" value="1"/>
</dbReference>
<feature type="binding site" evidence="1">
    <location>
        <position position="120"/>
    </location>
    <ligand>
        <name>Mg(2+)</name>
        <dbReference type="ChEBI" id="CHEBI:18420"/>
    </ligand>
</feature>
<evidence type="ECO:0000256" key="1">
    <source>
        <dbReference type="PIRSR" id="PIRSR605493-1"/>
    </source>
</evidence>
<dbReference type="Gene3D" id="3.50.30.40">
    <property type="entry name" value="Ribonuclease E inhibitor RraA/RraA-like"/>
    <property type="match status" value="1"/>
</dbReference>
<feature type="binding site" evidence="1">
    <location>
        <position position="119"/>
    </location>
    <ligand>
        <name>substrate</name>
    </ligand>
</feature>
<dbReference type="AlphaFoldDB" id="A0A6A6DWM2"/>
<keyword evidence="1" id="KW-0479">Metal-binding</keyword>
<comment type="cofactor">
    <cofactor evidence="1">
        <name>Mg(2+)</name>
        <dbReference type="ChEBI" id="CHEBI:18420"/>
    </cofactor>
</comment>
<dbReference type="EMBL" id="ML994648">
    <property type="protein sequence ID" value="KAF2182380.1"/>
    <property type="molecule type" value="Genomic_DNA"/>
</dbReference>
<accession>A0A6A6DWM2</accession>
<protein>
    <submittedName>
        <fullName evidence="2">RraA-like protein</fullName>
    </submittedName>
</protein>
<reference evidence="2" key="1">
    <citation type="journal article" date="2020" name="Stud. Mycol.">
        <title>101 Dothideomycetes genomes: a test case for predicting lifestyles and emergence of pathogens.</title>
        <authorList>
            <person name="Haridas S."/>
            <person name="Albert R."/>
            <person name="Binder M."/>
            <person name="Bloem J."/>
            <person name="Labutti K."/>
            <person name="Salamov A."/>
            <person name="Andreopoulos B."/>
            <person name="Baker S."/>
            <person name="Barry K."/>
            <person name="Bills G."/>
            <person name="Bluhm B."/>
            <person name="Cannon C."/>
            <person name="Castanera R."/>
            <person name="Culley D."/>
            <person name="Daum C."/>
            <person name="Ezra D."/>
            <person name="Gonzalez J."/>
            <person name="Henrissat B."/>
            <person name="Kuo A."/>
            <person name="Liang C."/>
            <person name="Lipzen A."/>
            <person name="Lutzoni F."/>
            <person name="Magnuson J."/>
            <person name="Mondo S."/>
            <person name="Nolan M."/>
            <person name="Ohm R."/>
            <person name="Pangilinan J."/>
            <person name="Park H.-J."/>
            <person name="Ramirez L."/>
            <person name="Alfaro M."/>
            <person name="Sun H."/>
            <person name="Tritt A."/>
            <person name="Yoshinaga Y."/>
            <person name="Zwiers L.-H."/>
            <person name="Turgeon B."/>
            <person name="Goodwin S."/>
            <person name="Spatafora J."/>
            <person name="Crous P."/>
            <person name="Grigoriev I."/>
        </authorList>
    </citation>
    <scope>NUCLEOTIDE SEQUENCE</scope>
    <source>
        <strain evidence="2">CBS 207.26</strain>
    </source>
</reference>
<dbReference type="InterPro" id="IPR005493">
    <property type="entry name" value="RraA/RraA-like"/>
</dbReference>
<sequence length="121" mass="13100">MTDPIVGQLKKWTSCDVADGLSKLQHPHGGYLDGLTLYSPEYQSGPTKIVGQVFTVKFVPKEDVEAPKLQGNYIDQISKGAIVFISQPAPHVNAVYGGLMSLRAQYLGAEGVIIDGKLRDL</sequence>
<dbReference type="GO" id="GO:0047443">
    <property type="term" value="F:4-hydroxy-4-methyl-2-oxoglutarate aldolase activity"/>
    <property type="evidence" value="ECO:0007669"/>
    <property type="project" value="TreeGrafter"/>
</dbReference>
<keyword evidence="3" id="KW-1185">Reference proteome</keyword>
<dbReference type="Pfam" id="PF03737">
    <property type="entry name" value="RraA-like"/>
    <property type="match status" value="1"/>
</dbReference>
<keyword evidence="1" id="KW-0460">Magnesium</keyword>
<dbReference type="SUPFAM" id="SSF89562">
    <property type="entry name" value="RraA-like"/>
    <property type="match status" value="1"/>
</dbReference>
<gene>
    <name evidence="2" type="ORF">K469DRAFT_690848</name>
</gene>